<dbReference type="GO" id="GO:0004794">
    <property type="term" value="F:threonine deaminase activity"/>
    <property type="evidence" value="ECO:0007669"/>
    <property type="project" value="TreeGrafter"/>
</dbReference>
<sequence length="360" mass="40641">MGCAQSRQNEKSNMISCEIKYLLPELVQAIKLGQQCLYSEESPIKLTPIKEIGGIFCKLESLLPSGSVKMRAMYHMLYRLQQKKRHKGIEQLNLVICSSGNAAMACIECLKLMKQEKKQELQVDQTVSEFLQDDTPTDPGQSALIKDQQLSSKIKPYELLGQLFIFCKHLNELHQFSDLPNVKVINSQLNKSDIEIEAFKYAEDNGYDYLDLQNDVDVFGGYATIGFEIDQWQVLTKTKIDYVFVTLKSGALIAAIAFYLKYIAKNQLKVIGVMLYGSSRREQTICSQIIEGFIDEIMFVTTYEVEKAQCELAKAEEIAEFNSAIAYAGCKKTQYKNSLVVLSGSNVPVSDLSKLISKYE</sequence>
<evidence type="ECO:0000256" key="2">
    <source>
        <dbReference type="ARBA" id="ARBA00022898"/>
    </source>
</evidence>
<dbReference type="PANTHER" id="PTHR48078:SF6">
    <property type="entry name" value="L-THREONINE DEHYDRATASE CATABOLIC TDCB"/>
    <property type="match status" value="1"/>
</dbReference>
<dbReference type="PANTHER" id="PTHR48078">
    <property type="entry name" value="THREONINE DEHYDRATASE, MITOCHONDRIAL-RELATED"/>
    <property type="match status" value="1"/>
</dbReference>
<keyword evidence="3" id="KW-0456">Lyase</keyword>
<comment type="cofactor">
    <cofactor evidence="1">
        <name>pyridoxal 5'-phosphate</name>
        <dbReference type="ChEBI" id="CHEBI:597326"/>
    </cofactor>
</comment>
<dbReference type="InterPro" id="IPR001926">
    <property type="entry name" value="TrpB-like_PALP"/>
</dbReference>
<dbReference type="GO" id="GO:0003941">
    <property type="term" value="F:L-serine ammonia-lyase activity"/>
    <property type="evidence" value="ECO:0007669"/>
    <property type="project" value="TreeGrafter"/>
</dbReference>
<evidence type="ECO:0000256" key="3">
    <source>
        <dbReference type="ARBA" id="ARBA00023239"/>
    </source>
</evidence>
<dbReference type="Pfam" id="PF00291">
    <property type="entry name" value="PALP"/>
    <property type="match status" value="1"/>
</dbReference>
<dbReference type="InterPro" id="IPR050147">
    <property type="entry name" value="Ser/Thr_Dehydratase"/>
</dbReference>
<evidence type="ECO:0000259" key="4">
    <source>
        <dbReference type="Pfam" id="PF00291"/>
    </source>
</evidence>
<dbReference type="FunFam" id="3.40.50.1100:FF:000160">
    <property type="entry name" value="Uncharacterized protein"/>
    <property type="match status" value="1"/>
</dbReference>
<evidence type="ECO:0000313" key="6">
    <source>
        <dbReference type="Proteomes" id="UP000688137"/>
    </source>
</evidence>
<gene>
    <name evidence="5" type="ORF">PPRIM_AZ9-3.1.T1110146</name>
</gene>
<dbReference type="GO" id="GO:0006565">
    <property type="term" value="P:L-serine catabolic process"/>
    <property type="evidence" value="ECO:0007669"/>
    <property type="project" value="TreeGrafter"/>
</dbReference>
<evidence type="ECO:0000313" key="5">
    <source>
        <dbReference type="EMBL" id="CAD8100132.1"/>
    </source>
</evidence>
<dbReference type="Proteomes" id="UP000688137">
    <property type="component" value="Unassembled WGS sequence"/>
</dbReference>
<evidence type="ECO:0000256" key="1">
    <source>
        <dbReference type="ARBA" id="ARBA00001933"/>
    </source>
</evidence>
<dbReference type="CDD" id="cd00640">
    <property type="entry name" value="Trp-synth-beta_II"/>
    <property type="match status" value="1"/>
</dbReference>
<dbReference type="GO" id="GO:0006567">
    <property type="term" value="P:L-threonine catabolic process"/>
    <property type="evidence" value="ECO:0007669"/>
    <property type="project" value="TreeGrafter"/>
</dbReference>
<name>A0A8S1PAI0_PARPR</name>
<dbReference type="EMBL" id="CAJJDM010000114">
    <property type="protein sequence ID" value="CAD8100132.1"/>
    <property type="molecule type" value="Genomic_DNA"/>
</dbReference>
<dbReference type="AlphaFoldDB" id="A0A8S1PAI0"/>
<organism evidence="5 6">
    <name type="scientific">Paramecium primaurelia</name>
    <dbReference type="NCBI Taxonomy" id="5886"/>
    <lineage>
        <taxon>Eukaryota</taxon>
        <taxon>Sar</taxon>
        <taxon>Alveolata</taxon>
        <taxon>Ciliophora</taxon>
        <taxon>Intramacronucleata</taxon>
        <taxon>Oligohymenophorea</taxon>
        <taxon>Peniculida</taxon>
        <taxon>Parameciidae</taxon>
        <taxon>Paramecium</taxon>
    </lineage>
</organism>
<dbReference type="GO" id="GO:0009097">
    <property type="term" value="P:isoleucine biosynthetic process"/>
    <property type="evidence" value="ECO:0007669"/>
    <property type="project" value="TreeGrafter"/>
</dbReference>
<dbReference type="OMA" id="NMISCEI"/>
<feature type="domain" description="Tryptophan synthase beta chain-like PALP" evidence="4">
    <location>
        <begin position="50"/>
        <end position="343"/>
    </location>
</feature>
<comment type="caution">
    <text evidence="5">The sequence shown here is derived from an EMBL/GenBank/DDBJ whole genome shotgun (WGS) entry which is preliminary data.</text>
</comment>
<keyword evidence="2" id="KW-0663">Pyridoxal phosphate</keyword>
<reference evidence="5" key="1">
    <citation type="submission" date="2021-01" db="EMBL/GenBank/DDBJ databases">
        <authorList>
            <consortium name="Genoscope - CEA"/>
            <person name="William W."/>
        </authorList>
    </citation>
    <scope>NUCLEOTIDE SEQUENCE</scope>
</reference>
<protein>
    <recommendedName>
        <fullName evidence="4">Tryptophan synthase beta chain-like PALP domain-containing protein</fullName>
    </recommendedName>
</protein>
<accession>A0A8S1PAI0</accession>
<proteinExistence type="predicted"/>
<keyword evidence="6" id="KW-1185">Reference proteome</keyword>